<name>A0A9E9NTY0_9BURK</name>
<organism evidence="1">
    <name type="scientific">Oxalobacter aliiformigenes</name>
    <dbReference type="NCBI Taxonomy" id="2946593"/>
    <lineage>
        <taxon>Bacteria</taxon>
        <taxon>Pseudomonadati</taxon>
        <taxon>Pseudomonadota</taxon>
        <taxon>Betaproteobacteria</taxon>
        <taxon>Burkholderiales</taxon>
        <taxon>Oxalobacteraceae</taxon>
        <taxon>Oxalobacter</taxon>
    </lineage>
</organism>
<dbReference type="RefSeq" id="WP_269307103.1">
    <property type="nucleotide sequence ID" value="NZ_CP098249.1"/>
</dbReference>
<evidence type="ECO:0000313" key="1">
    <source>
        <dbReference type="EMBL" id="WAV91995.1"/>
    </source>
</evidence>
<dbReference type="Pfam" id="PF10707">
    <property type="entry name" value="YrbL-PhoP_reg"/>
    <property type="match status" value="1"/>
</dbReference>
<reference evidence="1" key="1">
    <citation type="journal article" date="2022" name="Front. Microbiol.">
        <title>New perspectives on an old grouping: The genomic and phenotypic variability of Oxalobacter formigenes and the implications for calcium oxalate stone prevention.</title>
        <authorList>
            <person name="Chmiel J.A."/>
            <person name="Carr C."/>
            <person name="Stuivenberg G.A."/>
            <person name="Venema R."/>
            <person name="Chanyi R.M."/>
            <person name="Al K.F."/>
            <person name="Giguere D."/>
            <person name="Say H."/>
            <person name="Akouris P.P."/>
            <person name="Dominguez Romero S.A."/>
            <person name="Kwong A."/>
            <person name="Tai V."/>
            <person name="Koval S.F."/>
            <person name="Razvi H."/>
            <person name="Bjazevic J."/>
            <person name="Burton J.P."/>
        </authorList>
    </citation>
    <scope>NUCLEOTIDE SEQUENCE</scope>
    <source>
        <strain evidence="1">OxK</strain>
    </source>
</reference>
<sequence>MQAVSSPTIDQYLSKPRSSQEIREFMEALDELKSYLLRYNILALGIDHNNIVVQNTGAGIKMVLIDGVYDTEWIPVSKYFRFFGNRKIMRRWNRFMNQLHERYPQLGNSRP</sequence>
<dbReference type="AlphaFoldDB" id="A0A9E9NTY0"/>
<protein>
    <submittedName>
        <fullName evidence="1">YrbL family protein</fullName>
    </submittedName>
</protein>
<dbReference type="EMBL" id="CP098251">
    <property type="protein sequence ID" value="WAV91995.1"/>
    <property type="molecule type" value="Genomic_DNA"/>
</dbReference>
<gene>
    <name evidence="1" type="ORF">NB646_04560</name>
</gene>
<dbReference type="InterPro" id="IPR019647">
    <property type="entry name" value="PhoP_reg_network_YrbL"/>
</dbReference>
<dbReference type="Proteomes" id="UP001164819">
    <property type="component" value="Chromosome"/>
</dbReference>
<accession>A0A9E9NTY0</accession>
<proteinExistence type="predicted"/>